<evidence type="ECO:0000313" key="3">
    <source>
        <dbReference type="EMBL" id="RZT66247.1"/>
    </source>
</evidence>
<keyword evidence="2" id="KW-0472">Membrane</keyword>
<evidence type="ECO:0000256" key="2">
    <source>
        <dbReference type="SAM" id="Phobius"/>
    </source>
</evidence>
<sequence>MTENPEISEEARKAAREKYGVVPDPTRKNRSLSKLGWISPIGFTLTLIAIVMVTTTDSIVTATIWGGLITASATAGFLSLIVYLAAKAIITSRDQ</sequence>
<dbReference type="Proteomes" id="UP000291832">
    <property type="component" value="Unassembled WGS sequence"/>
</dbReference>
<accession>A0A4Q7U053</accession>
<comment type="caution">
    <text evidence="3">The sequence shown here is derived from an EMBL/GenBank/DDBJ whole genome shotgun (WGS) entry which is preliminary data.</text>
</comment>
<evidence type="ECO:0000256" key="1">
    <source>
        <dbReference type="SAM" id="MobiDB-lite"/>
    </source>
</evidence>
<gene>
    <name evidence="3" type="ORF">EV139_1678</name>
</gene>
<protein>
    <submittedName>
        <fullName evidence="3">Uncharacterized protein</fullName>
    </submittedName>
</protein>
<dbReference type="EMBL" id="SHKI01000004">
    <property type="protein sequence ID" value="RZT66247.1"/>
    <property type="molecule type" value="Genomic_DNA"/>
</dbReference>
<keyword evidence="4" id="KW-1185">Reference proteome</keyword>
<evidence type="ECO:0000313" key="4">
    <source>
        <dbReference type="Proteomes" id="UP000291832"/>
    </source>
</evidence>
<proteinExistence type="predicted"/>
<keyword evidence="2" id="KW-0812">Transmembrane</keyword>
<dbReference type="RefSeq" id="WP_130453849.1">
    <property type="nucleotide sequence ID" value="NZ_QYAG01000001.1"/>
</dbReference>
<feature type="compositionally biased region" description="Basic and acidic residues" evidence="1">
    <location>
        <begin position="9"/>
        <end position="19"/>
    </location>
</feature>
<dbReference type="AlphaFoldDB" id="A0A4Q7U053"/>
<reference evidence="3 4" key="1">
    <citation type="journal article" date="2015" name="Stand. Genomic Sci.">
        <title>Genomic Encyclopedia of Bacterial and Archaeal Type Strains, Phase III: the genomes of soil and plant-associated and newly described type strains.</title>
        <authorList>
            <person name="Whitman W.B."/>
            <person name="Woyke T."/>
            <person name="Klenk H.P."/>
            <person name="Zhou Y."/>
            <person name="Lilburn T.G."/>
            <person name="Beck B.J."/>
            <person name="De Vos P."/>
            <person name="Vandamme P."/>
            <person name="Eisen J.A."/>
            <person name="Garrity G."/>
            <person name="Hugenholtz P."/>
            <person name="Kyrpides N.C."/>
        </authorList>
    </citation>
    <scope>NUCLEOTIDE SEQUENCE [LARGE SCALE GENOMIC DNA]</scope>
    <source>
        <strain evidence="3 4">RF6</strain>
    </source>
</reference>
<feature type="transmembrane region" description="Helical" evidence="2">
    <location>
        <begin position="35"/>
        <end position="53"/>
    </location>
</feature>
<name>A0A4Q7U053_9MICO</name>
<feature type="transmembrane region" description="Helical" evidence="2">
    <location>
        <begin position="59"/>
        <end position="86"/>
    </location>
</feature>
<feature type="region of interest" description="Disordered" evidence="1">
    <location>
        <begin position="1"/>
        <end position="22"/>
    </location>
</feature>
<keyword evidence="2" id="KW-1133">Transmembrane helix</keyword>
<organism evidence="3 4">
    <name type="scientific">Leucobacter luti</name>
    <dbReference type="NCBI Taxonomy" id="340320"/>
    <lineage>
        <taxon>Bacteria</taxon>
        <taxon>Bacillati</taxon>
        <taxon>Actinomycetota</taxon>
        <taxon>Actinomycetes</taxon>
        <taxon>Micrococcales</taxon>
        <taxon>Microbacteriaceae</taxon>
        <taxon>Leucobacter</taxon>
    </lineage>
</organism>